<reference evidence="1 2" key="1">
    <citation type="submission" date="2016-10" db="EMBL/GenBank/DDBJ databases">
        <authorList>
            <person name="de Groot N.N."/>
        </authorList>
    </citation>
    <scope>NUCLEOTIDE SEQUENCE [LARGE SCALE GENOMIC DNA]</scope>
    <source>
        <strain evidence="1 2">CGMCC 4.6858</strain>
    </source>
</reference>
<evidence type="ECO:0008006" key="3">
    <source>
        <dbReference type="Google" id="ProtNLM"/>
    </source>
</evidence>
<dbReference type="EMBL" id="FMZM01000016">
    <property type="protein sequence ID" value="SDE17884.1"/>
    <property type="molecule type" value="Genomic_DNA"/>
</dbReference>
<gene>
    <name evidence="1" type="ORF">SAMN05421872_11661</name>
</gene>
<proteinExistence type="predicted"/>
<name>A0A1G7ASL0_9ACTN</name>
<dbReference type="AlphaFoldDB" id="A0A1G7ASL0"/>
<evidence type="ECO:0000313" key="1">
    <source>
        <dbReference type="EMBL" id="SDE17884.1"/>
    </source>
</evidence>
<keyword evidence="2" id="KW-1185">Reference proteome</keyword>
<organism evidence="1 2">
    <name type="scientific">Nocardioides lianchengensis</name>
    <dbReference type="NCBI Taxonomy" id="1045774"/>
    <lineage>
        <taxon>Bacteria</taxon>
        <taxon>Bacillati</taxon>
        <taxon>Actinomycetota</taxon>
        <taxon>Actinomycetes</taxon>
        <taxon>Propionibacteriales</taxon>
        <taxon>Nocardioidaceae</taxon>
        <taxon>Nocardioides</taxon>
    </lineage>
</organism>
<dbReference type="Gene3D" id="2.60.40.2700">
    <property type="match status" value="1"/>
</dbReference>
<dbReference type="OrthoDB" id="3789628at2"/>
<protein>
    <recommendedName>
        <fullName evidence="3">Ig-like domain-containing protein</fullName>
    </recommendedName>
</protein>
<evidence type="ECO:0000313" key="2">
    <source>
        <dbReference type="Proteomes" id="UP000199034"/>
    </source>
</evidence>
<dbReference type="RefSeq" id="WP_090860691.1">
    <property type="nucleotide sequence ID" value="NZ_FMZM01000016.1"/>
</dbReference>
<dbReference type="STRING" id="1045774.SAMN05421872_11661"/>
<accession>A0A1G7ASL0</accession>
<sequence>MFGFGGIRRAVGAAAAGLVAAALLVAPAAQADPETDPPENVLPPAITGPARPGGTLRCSPGTWLDEPTLTTAWRTGSTPLGEGASYVVRSADVGAVVVCTVRAENSVGVSTASSSPVTVTAAPRTPSAPPAPSTACTGAPYVQAAGGVLWTRRRTVAIRVATPAGTTAVEIAGNPEFWGAQRRRLDARCTYRWTLADLPDGTPQRIYVRFPGATAPITVSDVLRYDVSPPWVTKAHARWSNRRGGWVLRTRARDVGAGVASFETARRNGTVRRAHRLGRTVVSWDRSVLERVRFTDRLGNRSGWVRVRFLS</sequence>
<dbReference type="Proteomes" id="UP000199034">
    <property type="component" value="Unassembled WGS sequence"/>
</dbReference>